<evidence type="ECO:0000259" key="5">
    <source>
        <dbReference type="Pfam" id="PF02449"/>
    </source>
</evidence>
<evidence type="ECO:0000313" key="7">
    <source>
        <dbReference type="Proteomes" id="UP000824165"/>
    </source>
</evidence>
<keyword evidence="3" id="KW-0862">Zinc</keyword>
<dbReference type="GO" id="GO:0005975">
    <property type="term" value="P:carbohydrate metabolic process"/>
    <property type="evidence" value="ECO:0007669"/>
    <property type="project" value="InterPro"/>
</dbReference>
<evidence type="ECO:0000256" key="4">
    <source>
        <dbReference type="ARBA" id="ARBA00023295"/>
    </source>
</evidence>
<name>A0A9D1H1E3_9FIRM</name>
<protein>
    <submittedName>
        <fullName evidence="6">Beta-galactosidase</fullName>
    </submittedName>
</protein>
<dbReference type="Proteomes" id="UP000824165">
    <property type="component" value="Unassembled WGS sequence"/>
</dbReference>
<dbReference type="InterPro" id="IPR017853">
    <property type="entry name" value="GH"/>
</dbReference>
<proteinExistence type="predicted"/>
<comment type="caution">
    <text evidence="6">The sequence shown here is derived from an EMBL/GenBank/DDBJ whole genome shotgun (WGS) entry which is preliminary data.</text>
</comment>
<dbReference type="EMBL" id="DVLU01000002">
    <property type="protein sequence ID" value="HIT84311.1"/>
    <property type="molecule type" value="Genomic_DNA"/>
</dbReference>
<keyword evidence="1" id="KW-0479">Metal-binding</keyword>
<reference evidence="6" key="2">
    <citation type="journal article" date="2021" name="PeerJ">
        <title>Extensive microbial diversity within the chicken gut microbiome revealed by metagenomics and culture.</title>
        <authorList>
            <person name="Gilroy R."/>
            <person name="Ravi A."/>
            <person name="Getino M."/>
            <person name="Pursley I."/>
            <person name="Horton D.L."/>
            <person name="Alikhan N.F."/>
            <person name="Baker D."/>
            <person name="Gharbi K."/>
            <person name="Hall N."/>
            <person name="Watson M."/>
            <person name="Adriaenssens E.M."/>
            <person name="Foster-Nyarko E."/>
            <person name="Jarju S."/>
            <person name="Secka A."/>
            <person name="Antonio M."/>
            <person name="Oren A."/>
            <person name="Chaudhuri R.R."/>
            <person name="La Ragione R."/>
            <person name="Hildebrand F."/>
            <person name="Pallen M.J."/>
        </authorList>
    </citation>
    <scope>NUCLEOTIDE SEQUENCE</scope>
    <source>
        <strain evidence="6">CHK181-108</strain>
    </source>
</reference>
<feature type="domain" description="Glycoside hydrolase family 42 N-terminal" evidence="5">
    <location>
        <begin position="408"/>
        <end position="694"/>
    </location>
</feature>
<evidence type="ECO:0000256" key="2">
    <source>
        <dbReference type="ARBA" id="ARBA00022801"/>
    </source>
</evidence>
<dbReference type="PROSITE" id="PS51257">
    <property type="entry name" value="PROKAR_LIPOPROTEIN"/>
    <property type="match status" value="1"/>
</dbReference>
<dbReference type="Pfam" id="PF02449">
    <property type="entry name" value="Glyco_hydro_42"/>
    <property type="match status" value="1"/>
</dbReference>
<reference evidence="6" key="1">
    <citation type="submission" date="2020-10" db="EMBL/GenBank/DDBJ databases">
        <authorList>
            <person name="Gilroy R."/>
        </authorList>
    </citation>
    <scope>NUCLEOTIDE SEQUENCE</scope>
    <source>
        <strain evidence="6">CHK181-108</strain>
    </source>
</reference>
<organism evidence="6 7">
    <name type="scientific">Candidatus Ornithomonoglobus intestinigallinarum</name>
    <dbReference type="NCBI Taxonomy" id="2840894"/>
    <lineage>
        <taxon>Bacteria</taxon>
        <taxon>Bacillati</taxon>
        <taxon>Bacillota</taxon>
        <taxon>Clostridia</taxon>
        <taxon>Candidatus Ornithomonoglobus</taxon>
    </lineage>
</organism>
<dbReference type="AlphaFoldDB" id="A0A9D1H1E3"/>
<keyword evidence="4" id="KW-0326">Glycosidase</keyword>
<dbReference type="GO" id="GO:0046872">
    <property type="term" value="F:metal ion binding"/>
    <property type="evidence" value="ECO:0007669"/>
    <property type="project" value="UniProtKB-KW"/>
</dbReference>
<dbReference type="GO" id="GO:0009341">
    <property type="term" value="C:beta-galactosidase complex"/>
    <property type="evidence" value="ECO:0007669"/>
    <property type="project" value="InterPro"/>
</dbReference>
<dbReference type="InterPro" id="IPR003476">
    <property type="entry name" value="Glyco_hydro_42"/>
</dbReference>
<evidence type="ECO:0000256" key="1">
    <source>
        <dbReference type="ARBA" id="ARBA00022723"/>
    </source>
</evidence>
<dbReference type="PANTHER" id="PTHR36447">
    <property type="entry name" value="BETA-GALACTOSIDASE GANA"/>
    <property type="match status" value="1"/>
</dbReference>
<accession>A0A9D1H1E3</accession>
<dbReference type="Gene3D" id="3.40.50.880">
    <property type="match status" value="1"/>
</dbReference>
<gene>
    <name evidence="6" type="ORF">IAA60_00225</name>
</gene>
<keyword evidence="2" id="KW-0378">Hydrolase</keyword>
<evidence type="ECO:0000256" key="3">
    <source>
        <dbReference type="ARBA" id="ARBA00022833"/>
    </source>
</evidence>
<dbReference type="GO" id="GO:0004565">
    <property type="term" value="F:beta-galactosidase activity"/>
    <property type="evidence" value="ECO:0007669"/>
    <property type="project" value="InterPro"/>
</dbReference>
<dbReference type="Gene3D" id="3.20.20.80">
    <property type="entry name" value="Glycosidases"/>
    <property type="match status" value="1"/>
</dbReference>
<dbReference type="InterPro" id="IPR013529">
    <property type="entry name" value="Glyco_hydro_42_N"/>
</dbReference>
<evidence type="ECO:0000313" key="6">
    <source>
        <dbReference type="EMBL" id="HIT84311.1"/>
    </source>
</evidence>
<sequence length="1058" mass="117228">MKIFKKFICFSVVCPIISGCFFGGLSAECNVNAAEGAGAEITSFETKLGIADIEGKYSLGAGHNITMTITDEAAESIFALAQTKSGVGGGFSFSAELPKEAAEKTLTLKLSDAEGEIYSEQFEYLGNGGIFDFVSFREKQDGENIEISDLSYVEPNVRISGSFGGGAGYDIEYRVTDDETGEQYASGTVKSKNKGAFTVSLALPQSAAHRELTCFMLAEDQTDEAYVTFVFDGGIDAYRAEIAEYVSVISGLISECEQKNISVEYEKSNLGIINKFAEFLDEFYEKGLAEEYEHNYNGLIDIAVQTESDLRAYLDGTKAEKAAPKYISSDVRIEGNELIAQTELKGETKERPVYFNGLGHWPTTSDEFGDFEAMGINSTHFEIGPSDVLSSINPDGTYNINREGIERVKQVLADAEENDISVVLLTAMHYFPDFIYEQYPEIGSKDDLLSFMPYYPTHPKVEEAIASFLNALIPEIKNYNSLQSVCMANEPLLPVWDYREYYNPEYRQYLKDKYGSVSALNAAYGTSFGSFDDIVLTGSESNKARYTDCREFGDTVLTEWFGFIADTIHNIDPSIPVHIKCSAYIASGGTGSRRTDCGTNSEQWADVSDINGCDAWAIYGENEHTLQGKMMWYDFMMSVKDAPIVNSEDHILRESNSGTVTYDDNELKVLLADAWQGAVHGKSGSVWWLWDTSSRTDSGTWYYNTNLSKRIDYVAGISKVNHDLNRLSEELAKIRDKKPRTAVLYSNYTQSFTSDFNAVMYAAYKRLQNNGEKVYIASDSNPAAINENENLELIVVPACAYMPEEMWRELKKFEEHGKKIIFAERTNGYFDENGKALNASLLNETLSGGERVTFGDVGSDGIAYGCDALYKAIDSAVSELPRSVSLEHISDELEWIDAETDGGYLINMCNYGETDEEIRVNINGGYEKLIDLTNNETVGEGSIILKPYETKLVKAVTCSDVNEIVNEQGKAELSAGTMTANVSINTDANKPIRHIFALYKDEQLVELVSNEVISDKNGNARSSLTIKMNDMGGGYSMKSFVWENSKTMKPLTKACGLK</sequence>
<dbReference type="InterPro" id="IPR029062">
    <property type="entry name" value="Class_I_gatase-like"/>
</dbReference>
<dbReference type="SUPFAM" id="SSF51445">
    <property type="entry name" value="(Trans)glycosidases"/>
    <property type="match status" value="1"/>
</dbReference>
<dbReference type="PANTHER" id="PTHR36447:SF2">
    <property type="entry name" value="BETA-GALACTOSIDASE YESZ"/>
    <property type="match status" value="1"/>
</dbReference>